<dbReference type="Pfam" id="PF00326">
    <property type="entry name" value="Peptidase_S9"/>
    <property type="match status" value="1"/>
</dbReference>
<dbReference type="GO" id="GO:0004252">
    <property type="term" value="F:serine-type endopeptidase activity"/>
    <property type="evidence" value="ECO:0007669"/>
    <property type="project" value="TreeGrafter"/>
</dbReference>
<dbReference type="Pfam" id="PF07676">
    <property type="entry name" value="PD40"/>
    <property type="match status" value="2"/>
</dbReference>
<proteinExistence type="inferred from homology"/>
<dbReference type="PANTHER" id="PTHR42776">
    <property type="entry name" value="SERINE PEPTIDASE S9 FAMILY MEMBER"/>
    <property type="match status" value="1"/>
</dbReference>
<evidence type="ECO:0000256" key="1">
    <source>
        <dbReference type="ARBA" id="ARBA00010040"/>
    </source>
</evidence>
<dbReference type="Gene3D" id="3.40.50.1820">
    <property type="entry name" value="alpha/beta hydrolase"/>
    <property type="match status" value="1"/>
</dbReference>
<dbReference type="GO" id="GO:0006508">
    <property type="term" value="P:proteolysis"/>
    <property type="evidence" value="ECO:0007669"/>
    <property type="project" value="UniProtKB-KW"/>
</dbReference>
<evidence type="ECO:0000256" key="4">
    <source>
        <dbReference type="ARBA" id="ARBA00022801"/>
    </source>
</evidence>
<dbReference type="OrthoDB" id="5800347at2"/>
<dbReference type="PANTHER" id="PTHR42776:SF13">
    <property type="entry name" value="DIPEPTIDYL-PEPTIDASE 5"/>
    <property type="match status" value="1"/>
</dbReference>
<keyword evidence="2" id="KW-0645">Protease</keyword>
<evidence type="ECO:0000256" key="5">
    <source>
        <dbReference type="ARBA" id="ARBA00022825"/>
    </source>
</evidence>
<dbReference type="AlphaFoldDB" id="A0A8J2XS04"/>
<evidence type="ECO:0000313" key="8">
    <source>
        <dbReference type="EMBL" id="GGA88960.1"/>
    </source>
</evidence>
<dbReference type="InterPro" id="IPR029058">
    <property type="entry name" value="AB_hydrolase_fold"/>
</dbReference>
<dbReference type="InterPro" id="IPR001375">
    <property type="entry name" value="Peptidase_S9_cat"/>
</dbReference>
<keyword evidence="4" id="KW-0378">Hydrolase</keyword>
<feature type="signal peptide" evidence="6">
    <location>
        <begin position="1"/>
        <end position="19"/>
    </location>
</feature>
<sequence>MKHKLFALALSACATSAYGDTRGLTVDTIATLNKIHSVTVSPDGSQLVYGVKSPAVDEQKKSNALFLQDLDGNGEARQITSGQGEHNVVWAPDGSGLLFLTSRSGSSQIWRLPLNGGEALQVSDLPLDVEGFKLSADGKTLVLSMSVDVDCKTLQCSADKIEAHQSQKATGRVYDQLMVRHWDTWLSPFKRHLFTATIDGKMIDDAEPLMQGWNTDAPARPFSGMEEVAITNDGKAVIFAAKAPGPDQPWHTNFDLYYSEIGSGKISNLTTENKAWDSHPTLSPDGKTLAYLAMNKPGFEADRFGIVLRDLKTGQSKQIATDWDRSTGSLIFSADSSKLYVTAQDVGQRSIFVVDVNSDKVTRLFSDGYAGDLNVAGDRLVFSRHALNAPKDIYALDLSSGKTAALTAVNKARLADVQFGEFEQFKFSGWNDETVYGYWLKPVNYKAGKKYPVAFLIHGGPQGSFGNMFHFRWNAQLWAAQGYGVVMIDFHGSTGYGQQFTNSISRDWGGKPLIDLQKGFAAVAKQQPWLDQSNACALGASYGGYMINWIAGNWNDGFKCLINHAGLYDLPGFYATTEELWFPEHEWGGPQWQGADDYVKFNPANYVDNWKTPMLVIHGEKDFRVPYDQGIAAFTALQRRGIPSRLIMYPDENHWILNMDNLKQWYAEVFRWMDDWTSK</sequence>
<comment type="similarity">
    <text evidence="1">Belongs to the peptidase S9C family.</text>
</comment>
<comment type="caution">
    <text evidence="8">The sequence shown here is derived from an EMBL/GenBank/DDBJ whole genome shotgun (WGS) entry which is preliminary data.</text>
</comment>
<dbReference type="SUPFAM" id="SSF69304">
    <property type="entry name" value="Tricorn protease N-terminal domain"/>
    <property type="match status" value="1"/>
</dbReference>
<feature type="domain" description="Peptidase S9 prolyl oligopeptidase catalytic" evidence="7">
    <location>
        <begin position="470"/>
        <end position="677"/>
    </location>
</feature>
<dbReference type="FunFam" id="3.40.50.1820:FF:000028">
    <property type="entry name" value="S9 family peptidase"/>
    <property type="match status" value="1"/>
</dbReference>
<reference evidence="9" key="1">
    <citation type="journal article" date="2019" name="Int. J. Syst. Evol. Microbiol.">
        <title>The Global Catalogue of Microorganisms (GCM) 10K type strain sequencing project: providing services to taxonomists for standard genome sequencing and annotation.</title>
        <authorList>
            <consortium name="The Broad Institute Genomics Platform"/>
            <consortium name="The Broad Institute Genome Sequencing Center for Infectious Disease"/>
            <person name="Wu L."/>
            <person name="Ma J."/>
        </authorList>
    </citation>
    <scope>NUCLEOTIDE SEQUENCE [LARGE SCALE GENOMIC DNA]</scope>
    <source>
        <strain evidence="9">CGMCC 1.10130</strain>
    </source>
</reference>
<dbReference type="Proteomes" id="UP000619743">
    <property type="component" value="Unassembled WGS sequence"/>
</dbReference>
<dbReference type="EMBL" id="BMDX01000026">
    <property type="protein sequence ID" value="GGA88960.1"/>
    <property type="molecule type" value="Genomic_DNA"/>
</dbReference>
<evidence type="ECO:0000256" key="3">
    <source>
        <dbReference type="ARBA" id="ARBA00022729"/>
    </source>
</evidence>
<dbReference type="SUPFAM" id="SSF53474">
    <property type="entry name" value="alpha/beta-Hydrolases"/>
    <property type="match status" value="1"/>
</dbReference>
<dbReference type="InterPro" id="IPR011659">
    <property type="entry name" value="WD40"/>
</dbReference>
<feature type="chain" id="PRO_5035201620" evidence="6">
    <location>
        <begin position="20"/>
        <end position="679"/>
    </location>
</feature>
<keyword evidence="9" id="KW-1185">Reference proteome</keyword>
<evidence type="ECO:0000313" key="9">
    <source>
        <dbReference type="Proteomes" id="UP000619743"/>
    </source>
</evidence>
<name>A0A8J2XS04_9GAMM</name>
<evidence type="ECO:0000256" key="2">
    <source>
        <dbReference type="ARBA" id="ARBA00022670"/>
    </source>
</evidence>
<keyword evidence="5" id="KW-0720">Serine protease</keyword>
<protein>
    <submittedName>
        <fullName evidence="8">Peptidase S9</fullName>
    </submittedName>
</protein>
<dbReference type="Gene3D" id="2.120.10.30">
    <property type="entry name" value="TolB, C-terminal domain"/>
    <property type="match status" value="2"/>
</dbReference>
<accession>A0A8J2XS04</accession>
<evidence type="ECO:0000256" key="6">
    <source>
        <dbReference type="SAM" id="SignalP"/>
    </source>
</evidence>
<keyword evidence="3 6" id="KW-0732">Signal</keyword>
<organism evidence="8 9">
    <name type="scientific">Neiella marina</name>
    <dbReference type="NCBI Taxonomy" id="508461"/>
    <lineage>
        <taxon>Bacteria</taxon>
        <taxon>Pseudomonadati</taxon>
        <taxon>Pseudomonadota</taxon>
        <taxon>Gammaproteobacteria</taxon>
        <taxon>Alteromonadales</taxon>
        <taxon>Echinimonadaceae</taxon>
        <taxon>Neiella</taxon>
    </lineage>
</organism>
<dbReference type="RefSeq" id="WP_087507463.1">
    <property type="nucleotide sequence ID" value="NZ_BMDX01000026.1"/>
</dbReference>
<gene>
    <name evidence="8" type="ORF">GCM10011369_33890</name>
</gene>
<dbReference type="InterPro" id="IPR011042">
    <property type="entry name" value="6-blade_b-propeller_TolB-like"/>
</dbReference>
<evidence type="ECO:0000259" key="7">
    <source>
        <dbReference type="Pfam" id="PF00326"/>
    </source>
</evidence>